<dbReference type="RefSeq" id="WP_167462363.1">
    <property type="nucleotide sequence ID" value="NZ_CP046171.1"/>
</dbReference>
<dbReference type="FunFam" id="3.90.850.10:FF:000002">
    <property type="entry name" value="2-hydroxyhepta-2,4-diene-1,7-dioate isomerase"/>
    <property type="match status" value="1"/>
</dbReference>
<dbReference type="PANTHER" id="PTHR42796">
    <property type="entry name" value="FUMARYLACETOACETATE HYDROLASE DOMAIN-CONTAINING PROTEIN 2A-RELATED"/>
    <property type="match status" value="1"/>
</dbReference>
<dbReference type="GO" id="GO:0019752">
    <property type="term" value="P:carboxylic acid metabolic process"/>
    <property type="evidence" value="ECO:0007669"/>
    <property type="project" value="UniProtKB-ARBA"/>
</dbReference>
<reference evidence="4 5" key="1">
    <citation type="journal article" date="2019" name="ACS Chem. Biol.">
        <title>Identification and Mobilization of a Cryptic Antibiotic Biosynthesis Gene Locus from a Human-Pathogenic Nocardia Isolate.</title>
        <authorList>
            <person name="Herisse M."/>
            <person name="Ishida K."/>
            <person name="Porter J.L."/>
            <person name="Howden B."/>
            <person name="Hertweck C."/>
            <person name="Stinear T.P."/>
            <person name="Pidot S.J."/>
        </authorList>
    </citation>
    <scope>NUCLEOTIDE SEQUENCE [LARGE SCALE GENOMIC DNA]</scope>
    <source>
        <strain evidence="4 5">AUSMDU00024985</strain>
    </source>
</reference>
<evidence type="ECO:0000313" key="4">
    <source>
        <dbReference type="EMBL" id="QIS03295.1"/>
    </source>
</evidence>
<dbReference type="Pfam" id="PF01557">
    <property type="entry name" value="FAA_hydrolase"/>
    <property type="match status" value="1"/>
</dbReference>
<evidence type="ECO:0000313" key="5">
    <source>
        <dbReference type="Proteomes" id="UP000501705"/>
    </source>
</evidence>
<dbReference type="GO" id="GO:0016853">
    <property type="term" value="F:isomerase activity"/>
    <property type="evidence" value="ECO:0007669"/>
    <property type="project" value="UniProtKB-ARBA"/>
</dbReference>
<dbReference type="GO" id="GO:0046872">
    <property type="term" value="F:metal ion binding"/>
    <property type="evidence" value="ECO:0007669"/>
    <property type="project" value="UniProtKB-KW"/>
</dbReference>
<dbReference type="AlphaFoldDB" id="A0A6G9XQW6"/>
<dbReference type="Proteomes" id="UP000501705">
    <property type="component" value="Chromosome"/>
</dbReference>
<dbReference type="InterPro" id="IPR036663">
    <property type="entry name" value="Fumarylacetoacetase_C_sf"/>
</dbReference>
<name>A0A6G9XQW6_NOCBR</name>
<evidence type="ECO:0000256" key="1">
    <source>
        <dbReference type="ARBA" id="ARBA00010211"/>
    </source>
</evidence>
<evidence type="ECO:0000256" key="2">
    <source>
        <dbReference type="ARBA" id="ARBA00022723"/>
    </source>
</evidence>
<feature type="domain" description="Fumarylacetoacetase-like C-terminal" evidence="3">
    <location>
        <begin position="76"/>
        <end position="279"/>
    </location>
</feature>
<dbReference type="Gene3D" id="3.90.850.10">
    <property type="entry name" value="Fumarylacetoacetase-like, C-terminal domain"/>
    <property type="match status" value="1"/>
</dbReference>
<keyword evidence="2" id="KW-0479">Metal-binding</keyword>
<dbReference type="InterPro" id="IPR051121">
    <property type="entry name" value="FAH"/>
</dbReference>
<protein>
    <submittedName>
        <fullName evidence="4">Fumarylacetoacetate hydrolase</fullName>
    </submittedName>
</protein>
<sequence>MRFATISDRLSLITLSDTVIDLARASGGRFGPSIQDAYAHWDELLEFCATVTEEGTPLSAVATTEFGNPAPNPRQLFAIGLNYADHAAESGLAAPEEPAVFTKFVTSLAAPHGTITLVPGKVDWEVELVVVLGRRAHHVAASDAWRYVAGVTVGQDISERVRQRVGPAPQFSMGKSYPGFGPIGPVLVTPDEFDDPDDLELGCLINGEQMQQGRTADMVFPVPELIARLSAITPLLPGDVIFTGTPAGVGFGRTPERYLAPGDELVSYVRGVGEMRHQIIAGH</sequence>
<keyword evidence="4" id="KW-0378">Hydrolase</keyword>
<dbReference type="GO" id="GO:0016787">
    <property type="term" value="F:hydrolase activity"/>
    <property type="evidence" value="ECO:0007669"/>
    <property type="project" value="UniProtKB-KW"/>
</dbReference>
<dbReference type="PANTHER" id="PTHR42796:SF4">
    <property type="entry name" value="FUMARYLACETOACETATE HYDROLASE DOMAIN-CONTAINING PROTEIN 2A"/>
    <property type="match status" value="1"/>
</dbReference>
<evidence type="ECO:0000259" key="3">
    <source>
        <dbReference type="Pfam" id="PF01557"/>
    </source>
</evidence>
<proteinExistence type="inferred from homology"/>
<gene>
    <name evidence="4" type="ORF">F5X71_14090</name>
</gene>
<accession>A0A6G9XQW6</accession>
<dbReference type="SUPFAM" id="SSF56529">
    <property type="entry name" value="FAH"/>
    <property type="match status" value="1"/>
</dbReference>
<dbReference type="EMBL" id="CP046171">
    <property type="protein sequence ID" value="QIS03295.1"/>
    <property type="molecule type" value="Genomic_DNA"/>
</dbReference>
<comment type="similarity">
    <text evidence="1">Belongs to the FAH family.</text>
</comment>
<organism evidence="4 5">
    <name type="scientific">Nocardia brasiliensis</name>
    <dbReference type="NCBI Taxonomy" id="37326"/>
    <lineage>
        <taxon>Bacteria</taxon>
        <taxon>Bacillati</taxon>
        <taxon>Actinomycetota</taxon>
        <taxon>Actinomycetes</taxon>
        <taxon>Mycobacteriales</taxon>
        <taxon>Nocardiaceae</taxon>
        <taxon>Nocardia</taxon>
    </lineage>
</organism>
<dbReference type="InterPro" id="IPR011234">
    <property type="entry name" value="Fumarylacetoacetase-like_C"/>
</dbReference>